<dbReference type="OrthoDB" id="281483at2"/>
<sequence length="104" mass="11651">MTDLNKKYDEAVALKNEEKLDQAVVMLEEIVAEAPDHKLSHSALAVYLQKLNRMEEAVAHAKRVVEIDPSDTFSYTQLSIICQRCGLIQEAEDALAQARIQAPQ</sequence>
<organism evidence="1 2">
    <name type="scientific">Polystyrenella longa</name>
    <dbReference type="NCBI Taxonomy" id="2528007"/>
    <lineage>
        <taxon>Bacteria</taxon>
        <taxon>Pseudomonadati</taxon>
        <taxon>Planctomycetota</taxon>
        <taxon>Planctomycetia</taxon>
        <taxon>Planctomycetales</taxon>
        <taxon>Planctomycetaceae</taxon>
        <taxon>Polystyrenella</taxon>
    </lineage>
</organism>
<accession>A0A518CS28</accession>
<gene>
    <name evidence="1" type="ORF">Pla110_37830</name>
</gene>
<dbReference type="EMBL" id="CP036281">
    <property type="protein sequence ID" value="QDU82029.1"/>
    <property type="molecule type" value="Genomic_DNA"/>
</dbReference>
<dbReference type="Gene3D" id="1.25.40.10">
    <property type="entry name" value="Tetratricopeptide repeat domain"/>
    <property type="match status" value="1"/>
</dbReference>
<dbReference type="RefSeq" id="WP_144997870.1">
    <property type="nucleotide sequence ID" value="NZ_CP036281.1"/>
</dbReference>
<reference evidence="1 2" key="1">
    <citation type="submission" date="2019-02" db="EMBL/GenBank/DDBJ databases">
        <title>Deep-cultivation of Planctomycetes and their phenomic and genomic characterization uncovers novel biology.</title>
        <authorList>
            <person name="Wiegand S."/>
            <person name="Jogler M."/>
            <person name="Boedeker C."/>
            <person name="Pinto D."/>
            <person name="Vollmers J."/>
            <person name="Rivas-Marin E."/>
            <person name="Kohn T."/>
            <person name="Peeters S.H."/>
            <person name="Heuer A."/>
            <person name="Rast P."/>
            <person name="Oberbeckmann S."/>
            <person name="Bunk B."/>
            <person name="Jeske O."/>
            <person name="Meyerdierks A."/>
            <person name="Storesund J.E."/>
            <person name="Kallscheuer N."/>
            <person name="Luecker S."/>
            <person name="Lage O.M."/>
            <person name="Pohl T."/>
            <person name="Merkel B.J."/>
            <person name="Hornburger P."/>
            <person name="Mueller R.-W."/>
            <person name="Bruemmer F."/>
            <person name="Labrenz M."/>
            <person name="Spormann A.M."/>
            <person name="Op den Camp H."/>
            <person name="Overmann J."/>
            <person name="Amann R."/>
            <person name="Jetten M.S.M."/>
            <person name="Mascher T."/>
            <person name="Medema M.H."/>
            <person name="Devos D.P."/>
            <person name="Kaster A.-K."/>
            <person name="Ovreas L."/>
            <person name="Rohde M."/>
            <person name="Galperin M.Y."/>
            <person name="Jogler C."/>
        </authorList>
    </citation>
    <scope>NUCLEOTIDE SEQUENCE [LARGE SCALE GENOMIC DNA]</scope>
    <source>
        <strain evidence="1 2">Pla110</strain>
    </source>
</reference>
<evidence type="ECO:0000313" key="1">
    <source>
        <dbReference type="EMBL" id="QDU82029.1"/>
    </source>
</evidence>
<dbReference type="Pfam" id="PF14559">
    <property type="entry name" value="TPR_19"/>
    <property type="match status" value="1"/>
</dbReference>
<dbReference type="KEGG" id="plon:Pla110_37830"/>
<dbReference type="Proteomes" id="UP000317178">
    <property type="component" value="Chromosome"/>
</dbReference>
<proteinExistence type="predicted"/>
<name>A0A518CS28_9PLAN</name>
<dbReference type="InterPro" id="IPR011990">
    <property type="entry name" value="TPR-like_helical_dom_sf"/>
</dbReference>
<evidence type="ECO:0000313" key="2">
    <source>
        <dbReference type="Proteomes" id="UP000317178"/>
    </source>
</evidence>
<dbReference type="SUPFAM" id="SSF48452">
    <property type="entry name" value="TPR-like"/>
    <property type="match status" value="1"/>
</dbReference>
<protein>
    <submittedName>
        <fullName evidence="1">Tetratricopeptide repeat protein</fullName>
    </submittedName>
</protein>
<keyword evidence="2" id="KW-1185">Reference proteome</keyword>
<dbReference type="AlphaFoldDB" id="A0A518CS28"/>